<evidence type="ECO:0008006" key="4">
    <source>
        <dbReference type="Google" id="ProtNLM"/>
    </source>
</evidence>
<keyword evidence="1" id="KW-0175">Coiled coil</keyword>
<geneLocation type="plasmid" evidence="2 3">
    <name>lpA89</name>
</geneLocation>
<dbReference type="Gene3D" id="1.10.3160.10">
    <property type="entry name" value="Bbcrasp-1"/>
    <property type="match status" value="1"/>
</dbReference>
<feature type="coiled-coil region" evidence="1">
    <location>
        <begin position="155"/>
        <end position="182"/>
    </location>
</feature>
<evidence type="ECO:0000313" key="2">
    <source>
        <dbReference type="EMBL" id="APR65328.1"/>
    </source>
</evidence>
<dbReference type="Proteomes" id="UP000185502">
    <property type="component" value="Plasmid lpA89"/>
</dbReference>
<dbReference type="NCBIfam" id="NF033730">
    <property type="entry name" value="borfam54_3"/>
    <property type="match status" value="1"/>
</dbReference>
<organism evidence="2 3">
    <name type="scientific">Borrelia anserina Es</name>
    <dbReference type="NCBI Taxonomy" id="1365188"/>
    <lineage>
        <taxon>Bacteria</taxon>
        <taxon>Pseudomonadati</taxon>
        <taxon>Spirochaetota</taxon>
        <taxon>Spirochaetia</taxon>
        <taxon>Spirochaetales</taxon>
        <taxon>Borreliaceae</taxon>
        <taxon>Borrelia</taxon>
    </lineage>
</organism>
<dbReference type="NCBIfam" id="NF033728">
    <property type="entry name" value="borfam54_1"/>
    <property type="match status" value="1"/>
</dbReference>
<reference evidence="2" key="1">
    <citation type="submission" date="2016-02" db="EMBL/GenBank/DDBJ databases">
        <title>lpA89 plasmid of the avian spirochetosis agent Borrelia anserina Es.</title>
        <authorList>
            <person name="Elbir H."/>
            <person name="Sitlani P."/>
            <person name="Bergstroem S."/>
            <person name="Barbour A.G."/>
        </authorList>
    </citation>
    <scope>NUCLEOTIDE SEQUENCE [LARGE SCALE GENOMIC DNA]</scope>
    <source>
        <strain evidence="2">Es</strain>
        <plasmid evidence="2">lpA89</plasmid>
    </source>
</reference>
<dbReference type="NCBIfam" id="NF033729">
    <property type="entry name" value="borfam54_2"/>
    <property type="match status" value="1"/>
</dbReference>
<dbReference type="PROSITE" id="PS51257">
    <property type="entry name" value="PROKAR_LIPOPROTEIN"/>
    <property type="match status" value="1"/>
</dbReference>
<accession>A0ABM6FVJ9</accession>
<dbReference type="Pfam" id="PF05714">
    <property type="entry name" value="PFam54_60"/>
    <property type="match status" value="1"/>
</dbReference>
<sequence>MRNNITNKIFITFALTALILTGCDPGSRCDPDSKLNQKNNSPNIATNSINQKDKAQKNNVISILKKKVTDEQTLQKGKTEDPNQYGMKTNLFQKLTHTKNQKTYDDKANDTLRKQFYASLSWVKKTIEDFGKIIAQIEGDSTHKGTWPQDLINSGQNIQEELEKAINKIDLKKDKLESLSLEKLNEVKTKVDEIEKLRQTWAQFAEDIIKDHTADTGQIKNDVQKLVAHIKTKYDTNIKPELDNIKQKGNDIQKILDEIK</sequence>
<name>A0ABM6FVJ9_BORAN</name>
<keyword evidence="2" id="KW-0614">Plasmid</keyword>
<keyword evidence="3" id="KW-1185">Reference proteome</keyword>
<dbReference type="RefSeq" id="WP_075550340.1">
    <property type="nucleotide sequence ID" value="NZ_CP014325.1"/>
</dbReference>
<evidence type="ECO:0000313" key="3">
    <source>
        <dbReference type="Proteomes" id="UP000185502"/>
    </source>
</evidence>
<dbReference type="InterPro" id="IPR008421">
    <property type="entry name" value="Borrelia_lipoprotein_PFam54/60"/>
</dbReference>
<evidence type="ECO:0000256" key="1">
    <source>
        <dbReference type="SAM" id="Coils"/>
    </source>
</evidence>
<dbReference type="EMBL" id="CP014325">
    <property type="protein sequence ID" value="APR65328.1"/>
    <property type="molecule type" value="Genomic_DNA"/>
</dbReference>
<proteinExistence type="predicted"/>
<gene>
    <name evidence="2" type="ORF">N187_A09</name>
</gene>
<protein>
    <recommendedName>
        <fullName evidence="4">Antigen P35</fullName>
    </recommendedName>
</protein>